<evidence type="ECO:0000256" key="17">
    <source>
        <dbReference type="ARBA" id="ARBA00023170"/>
    </source>
</evidence>
<dbReference type="GO" id="GO:0004674">
    <property type="term" value="F:protein serine/threonine kinase activity"/>
    <property type="evidence" value="ECO:0007669"/>
    <property type="project" value="UniProtKB-KW"/>
</dbReference>
<evidence type="ECO:0000256" key="12">
    <source>
        <dbReference type="ARBA" id="ARBA00022741"/>
    </source>
</evidence>
<dbReference type="PANTHER" id="PTHR27007">
    <property type="match status" value="1"/>
</dbReference>
<keyword evidence="13" id="KW-0418">Kinase</keyword>
<dbReference type="FunFam" id="3.30.200.20:FF:000178">
    <property type="entry name" value="serine/threonine-protein kinase PBS1-like"/>
    <property type="match status" value="1"/>
</dbReference>
<keyword evidence="6" id="KW-1003">Cell membrane</keyword>
<evidence type="ECO:0000313" key="23">
    <source>
        <dbReference type="Proteomes" id="UP000504603"/>
    </source>
</evidence>
<dbReference type="Proteomes" id="UP000504603">
    <property type="component" value="Unplaced"/>
</dbReference>
<protein>
    <recommendedName>
        <fullName evidence="5">non-specific serine/threonine protein kinase</fullName>
        <ecNumber evidence="5">2.7.11.1</ecNumber>
    </recommendedName>
</protein>
<dbReference type="InterPro" id="IPR001220">
    <property type="entry name" value="Legume_lectin_dom"/>
</dbReference>
<evidence type="ECO:0000256" key="15">
    <source>
        <dbReference type="ARBA" id="ARBA00022989"/>
    </source>
</evidence>
<evidence type="ECO:0000256" key="16">
    <source>
        <dbReference type="ARBA" id="ARBA00023136"/>
    </source>
</evidence>
<keyword evidence="23" id="KW-1185">Reference proteome</keyword>
<evidence type="ECO:0000256" key="13">
    <source>
        <dbReference type="ARBA" id="ARBA00022777"/>
    </source>
</evidence>
<feature type="region of interest" description="Disordered" evidence="20">
    <location>
        <begin position="680"/>
        <end position="720"/>
    </location>
</feature>
<dbReference type="GO" id="GO:0005524">
    <property type="term" value="F:ATP binding"/>
    <property type="evidence" value="ECO:0007669"/>
    <property type="project" value="UniProtKB-UniRule"/>
</dbReference>
<comment type="similarity">
    <text evidence="2">Belongs to the leguminous lectin family.</text>
</comment>
<dbReference type="InterPro" id="IPR001245">
    <property type="entry name" value="Ser-Thr/Tyr_kinase_cat_dom"/>
</dbReference>
<dbReference type="GO" id="GO:0030246">
    <property type="term" value="F:carbohydrate binding"/>
    <property type="evidence" value="ECO:0007669"/>
    <property type="project" value="UniProtKB-KW"/>
</dbReference>
<keyword evidence="8" id="KW-0808">Transferase</keyword>
<keyword evidence="7" id="KW-0723">Serine/threonine-protein kinase</keyword>
<reference evidence="24" key="1">
    <citation type="submission" date="2025-08" db="UniProtKB">
        <authorList>
            <consortium name="RefSeq"/>
        </authorList>
    </citation>
    <scope>IDENTIFICATION</scope>
    <source>
        <strain evidence="24">OHB3-1</strain>
    </source>
</reference>
<evidence type="ECO:0000256" key="14">
    <source>
        <dbReference type="ARBA" id="ARBA00022840"/>
    </source>
</evidence>
<dbReference type="OrthoDB" id="842456at2759"/>
<keyword evidence="11" id="KW-0430">Lectin</keyword>
<keyword evidence="16 21" id="KW-0472">Membrane</keyword>
<dbReference type="AlphaFoldDB" id="A0A6J1C6Q4"/>
<dbReference type="InterPro" id="IPR019825">
    <property type="entry name" value="Lectin_legB_Mn/Ca_BS"/>
</dbReference>
<evidence type="ECO:0000256" key="10">
    <source>
        <dbReference type="ARBA" id="ARBA00022729"/>
    </source>
</evidence>
<dbReference type="GO" id="GO:0002229">
    <property type="term" value="P:defense response to oomycetes"/>
    <property type="evidence" value="ECO:0007669"/>
    <property type="project" value="UniProtKB-ARBA"/>
</dbReference>
<dbReference type="SUPFAM" id="SSF49899">
    <property type="entry name" value="Concanavalin A-like lectins/glucanases"/>
    <property type="match status" value="1"/>
</dbReference>
<dbReference type="GeneID" id="111008477"/>
<evidence type="ECO:0000256" key="5">
    <source>
        <dbReference type="ARBA" id="ARBA00012513"/>
    </source>
</evidence>
<evidence type="ECO:0000256" key="2">
    <source>
        <dbReference type="ARBA" id="ARBA00007606"/>
    </source>
</evidence>
<dbReference type="InterPro" id="IPR000719">
    <property type="entry name" value="Prot_kinase_dom"/>
</dbReference>
<dbReference type="FunFam" id="2.60.120.200:FF:000103">
    <property type="entry name" value="L-type lectin-domain containing receptor kinase IX.1"/>
    <property type="match status" value="1"/>
</dbReference>
<keyword evidence="9 21" id="KW-0812">Transmembrane</keyword>
<feature type="transmembrane region" description="Helical" evidence="21">
    <location>
        <begin position="6"/>
        <end position="26"/>
    </location>
</feature>
<proteinExistence type="inferred from homology"/>
<evidence type="ECO:0000256" key="18">
    <source>
        <dbReference type="ARBA" id="ARBA00023180"/>
    </source>
</evidence>
<dbReference type="CDD" id="cd14066">
    <property type="entry name" value="STKc_IRAK"/>
    <property type="match status" value="1"/>
</dbReference>
<dbReference type="EC" id="2.7.11.1" evidence="5"/>
<dbReference type="Gene3D" id="2.60.120.200">
    <property type="match status" value="1"/>
</dbReference>
<dbReference type="InterPro" id="IPR050528">
    <property type="entry name" value="L-type_Lectin-RKs"/>
</dbReference>
<keyword evidence="14 19" id="KW-0067">ATP-binding</keyword>
<keyword evidence="15 21" id="KW-1133">Transmembrane helix</keyword>
<comment type="subcellular location">
    <subcellularLocation>
        <location evidence="1">Cell membrane</location>
        <topology evidence="1">Single-pass type I membrane protein</topology>
    </subcellularLocation>
</comment>
<evidence type="ECO:0000256" key="20">
    <source>
        <dbReference type="SAM" id="MobiDB-lite"/>
    </source>
</evidence>
<evidence type="ECO:0000256" key="21">
    <source>
        <dbReference type="SAM" id="Phobius"/>
    </source>
</evidence>
<dbReference type="RefSeq" id="XP_022136897.1">
    <property type="nucleotide sequence ID" value="XM_022281205.1"/>
</dbReference>
<comment type="similarity">
    <text evidence="4">In the C-terminal section; belongs to the protein kinase superfamily. Ser/Thr protein kinase family.</text>
</comment>
<feature type="transmembrane region" description="Helical" evidence="21">
    <location>
        <begin position="311"/>
        <end position="335"/>
    </location>
</feature>
<evidence type="ECO:0000259" key="22">
    <source>
        <dbReference type="PROSITE" id="PS50011"/>
    </source>
</evidence>
<keyword evidence="12 19" id="KW-0547">Nucleotide-binding</keyword>
<feature type="binding site" evidence="19">
    <location>
        <position position="402"/>
    </location>
    <ligand>
        <name>ATP</name>
        <dbReference type="ChEBI" id="CHEBI:30616"/>
    </ligand>
</feature>
<dbReference type="InterPro" id="IPR017441">
    <property type="entry name" value="Protein_kinase_ATP_BS"/>
</dbReference>
<dbReference type="Pfam" id="PF07714">
    <property type="entry name" value="PK_Tyr_Ser-Thr"/>
    <property type="match status" value="1"/>
</dbReference>
<dbReference type="PROSITE" id="PS00307">
    <property type="entry name" value="LECTIN_LEGUME_BETA"/>
    <property type="match status" value="1"/>
</dbReference>
<accession>A0A6J1C6Q4</accession>
<dbReference type="Pfam" id="PF00139">
    <property type="entry name" value="Lectin_legB"/>
    <property type="match status" value="1"/>
</dbReference>
<keyword evidence="17" id="KW-0675">Receptor</keyword>
<gene>
    <name evidence="24" type="primary">LOC111008477</name>
</gene>
<dbReference type="InterPro" id="IPR011009">
    <property type="entry name" value="Kinase-like_dom_sf"/>
</dbReference>
<organism evidence="23 24">
    <name type="scientific">Momordica charantia</name>
    <name type="common">Bitter gourd</name>
    <name type="synonym">Balsam pear</name>
    <dbReference type="NCBI Taxonomy" id="3673"/>
    <lineage>
        <taxon>Eukaryota</taxon>
        <taxon>Viridiplantae</taxon>
        <taxon>Streptophyta</taxon>
        <taxon>Embryophyta</taxon>
        <taxon>Tracheophyta</taxon>
        <taxon>Spermatophyta</taxon>
        <taxon>Magnoliopsida</taxon>
        <taxon>eudicotyledons</taxon>
        <taxon>Gunneridae</taxon>
        <taxon>Pentapetalae</taxon>
        <taxon>rosids</taxon>
        <taxon>fabids</taxon>
        <taxon>Cucurbitales</taxon>
        <taxon>Cucurbitaceae</taxon>
        <taxon>Momordiceae</taxon>
        <taxon>Momordica</taxon>
    </lineage>
</organism>
<dbReference type="GO" id="GO:0005886">
    <property type="term" value="C:plasma membrane"/>
    <property type="evidence" value="ECO:0007669"/>
    <property type="project" value="UniProtKB-SubCell"/>
</dbReference>
<evidence type="ECO:0000256" key="6">
    <source>
        <dbReference type="ARBA" id="ARBA00022475"/>
    </source>
</evidence>
<dbReference type="Gene3D" id="3.30.200.20">
    <property type="entry name" value="Phosphorylase Kinase, domain 1"/>
    <property type="match status" value="1"/>
</dbReference>
<evidence type="ECO:0000256" key="4">
    <source>
        <dbReference type="ARBA" id="ARBA00010217"/>
    </source>
</evidence>
<name>A0A6J1C6Q4_MOMCH</name>
<evidence type="ECO:0000256" key="9">
    <source>
        <dbReference type="ARBA" id="ARBA00022692"/>
    </source>
</evidence>
<dbReference type="PROSITE" id="PS00108">
    <property type="entry name" value="PROTEIN_KINASE_ST"/>
    <property type="match status" value="1"/>
</dbReference>
<evidence type="ECO:0000256" key="1">
    <source>
        <dbReference type="ARBA" id="ARBA00004251"/>
    </source>
</evidence>
<dbReference type="CDD" id="cd06899">
    <property type="entry name" value="lectin_legume_LecRK_Arcelin_ConA"/>
    <property type="match status" value="1"/>
</dbReference>
<evidence type="ECO:0000256" key="19">
    <source>
        <dbReference type="PROSITE-ProRule" id="PRU10141"/>
    </source>
</evidence>
<dbReference type="InterPro" id="IPR000985">
    <property type="entry name" value="Lectin_LegA_CS"/>
</dbReference>
<dbReference type="SUPFAM" id="SSF56112">
    <property type="entry name" value="Protein kinase-like (PK-like)"/>
    <property type="match status" value="1"/>
</dbReference>
<evidence type="ECO:0000256" key="11">
    <source>
        <dbReference type="ARBA" id="ARBA00022734"/>
    </source>
</evidence>
<keyword evidence="10" id="KW-0732">Signal</keyword>
<dbReference type="InterPro" id="IPR008271">
    <property type="entry name" value="Ser/Thr_kinase_AS"/>
</dbReference>
<dbReference type="InterPro" id="IPR013320">
    <property type="entry name" value="ConA-like_dom_sf"/>
</dbReference>
<evidence type="ECO:0000256" key="3">
    <source>
        <dbReference type="ARBA" id="ARBA00008536"/>
    </source>
</evidence>
<sequence>MSPMEVSILTCPNLFLIIFFYSNFLWSITNLVSISATISSENLTFSLLHFDPNGHDIVYEGDAYSSNNVIQLTINQRDMPLNGSVGRATYKDPLHLWENGQNNLADFTTQFSFSIDSQGSHSFGDGFAFFLAPNGSTLLPESGGGNFGLLHSNQSDPENSKANFVAVEFDTYTNKWDPSGNHIGVDVGSVRSPSSTSWWWSDIENGGKVQACISYNSSSHNLTVFLFDEGDSEVPPRNSSIFIYNIDLREHLPEWVTIGFSGSTGSLSEIHMIRSWNFTSRLQVEDVTTISPASSPSSPVNSKKGINMKRFGIILVAVAFSFAMILGFAWFWLWMKRTSQRQSMRRDQEEDFEKETGPRKISYKDLLAATNKFSDENVLGQGGFGKVYRGFLNNKELDVAVKRITPNNPHQGSREFASEVKTISKLRHKNLVELIGWCCSKHQEYLIVYKFMPNKSLDFHLFQQNNLLTWDHRYKITVGLASALHYLQEEQDPYILHRDIKSSNILLDAEFNAKLGDFGLAKLVDHGKQSITTILRGTEGYVAPEYLESSVASKESDIYSFGIVCLEIACGKQALGEIREDGKKRLIKISEWVWDYYRRENVIEAADPKLRHNFKREEMKQLLIVGLACAQSDFSLRPSIKQVIDMLNFKAPLPNLRLEYPGFSRSAVFLSAEMESLRPPSSIQSGDLQGQAPFSGKSLSSKASTASSTFSNLGKDQSQL</sequence>
<dbReference type="Gene3D" id="1.10.510.10">
    <property type="entry name" value="Transferase(Phosphotransferase) domain 1"/>
    <property type="match status" value="1"/>
</dbReference>
<evidence type="ECO:0000313" key="24">
    <source>
        <dbReference type="RefSeq" id="XP_022136897.1"/>
    </source>
</evidence>
<comment type="similarity">
    <text evidence="3">In the N-terminal section; belongs to the leguminous lectin family.</text>
</comment>
<feature type="compositionally biased region" description="Low complexity" evidence="20">
    <location>
        <begin position="694"/>
        <end position="711"/>
    </location>
</feature>
<feature type="domain" description="Protein kinase" evidence="22">
    <location>
        <begin position="373"/>
        <end position="649"/>
    </location>
</feature>
<dbReference type="SMART" id="SM00220">
    <property type="entry name" value="S_TKc"/>
    <property type="match status" value="1"/>
</dbReference>
<dbReference type="PROSITE" id="PS50011">
    <property type="entry name" value="PROTEIN_KINASE_DOM"/>
    <property type="match status" value="1"/>
</dbReference>
<dbReference type="PROSITE" id="PS00107">
    <property type="entry name" value="PROTEIN_KINASE_ATP"/>
    <property type="match status" value="1"/>
</dbReference>
<evidence type="ECO:0000256" key="8">
    <source>
        <dbReference type="ARBA" id="ARBA00022679"/>
    </source>
</evidence>
<dbReference type="PROSITE" id="PS00308">
    <property type="entry name" value="LECTIN_LEGUME_ALPHA"/>
    <property type="match status" value="1"/>
</dbReference>
<evidence type="ECO:0000256" key="7">
    <source>
        <dbReference type="ARBA" id="ARBA00022527"/>
    </source>
</evidence>
<dbReference type="FunFam" id="1.10.510.10:FF:000240">
    <property type="entry name" value="Lectin-domain containing receptor kinase A4.3"/>
    <property type="match status" value="1"/>
</dbReference>
<dbReference type="KEGG" id="mcha:111008477"/>
<keyword evidence="18" id="KW-0325">Glycoprotein</keyword>